<dbReference type="Proteomes" id="UP000285120">
    <property type="component" value="Unassembled WGS sequence"/>
</dbReference>
<keyword evidence="3" id="KW-1003">Cell membrane</keyword>
<dbReference type="PANTHER" id="PTHR42718:SF43">
    <property type="entry name" value="LINCOMYCIN RESISTANCE PROTEIN LMRB"/>
    <property type="match status" value="1"/>
</dbReference>
<dbReference type="Gene3D" id="1.20.1720.10">
    <property type="entry name" value="Multidrug resistance protein D"/>
    <property type="match status" value="1"/>
</dbReference>
<feature type="transmembrane region" description="Helical" evidence="7">
    <location>
        <begin position="240"/>
        <end position="258"/>
    </location>
</feature>
<feature type="transmembrane region" description="Helical" evidence="7">
    <location>
        <begin position="408"/>
        <end position="431"/>
    </location>
</feature>
<dbReference type="AlphaFoldDB" id="A0A419V4E4"/>
<dbReference type="InterPro" id="IPR004638">
    <property type="entry name" value="EmrB-like"/>
</dbReference>
<feature type="transmembrane region" description="Helical" evidence="7">
    <location>
        <begin position="88"/>
        <end position="106"/>
    </location>
</feature>
<feature type="transmembrane region" description="Helical" evidence="7">
    <location>
        <begin position="175"/>
        <end position="196"/>
    </location>
</feature>
<feature type="transmembrane region" description="Helical" evidence="7">
    <location>
        <begin position="21"/>
        <end position="41"/>
    </location>
</feature>
<dbReference type="InterPro" id="IPR036259">
    <property type="entry name" value="MFS_trans_sf"/>
</dbReference>
<evidence type="ECO:0000256" key="6">
    <source>
        <dbReference type="ARBA" id="ARBA00023136"/>
    </source>
</evidence>
<comment type="caution">
    <text evidence="9">The sequence shown here is derived from an EMBL/GenBank/DDBJ whole genome shotgun (WGS) entry which is preliminary data.</text>
</comment>
<dbReference type="OrthoDB" id="9816041at2"/>
<evidence type="ECO:0000256" key="4">
    <source>
        <dbReference type="ARBA" id="ARBA00022692"/>
    </source>
</evidence>
<dbReference type="GO" id="GO:0022857">
    <property type="term" value="F:transmembrane transporter activity"/>
    <property type="evidence" value="ECO:0007669"/>
    <property type="project" value="InterPro"/>
</dbReference>
<feature type="transmembrane region" description="Helical" evidence="7">
    <location>
        <begin position="61"/>
        <end position="81"/>
    </location>
</feature>
<feature type="transmembrane region" description="Helical" evidence="7">
    <location>
        <begin position="208"/>
        <end position="228"/>
    </location>
</feature>
<evidence type="ECO:0000256" key="3">
    <source>
        <dbReference type="ARBA" id="ARBA00022475"/>
    </source>
</evidence>
<evidence type="ECO:0000313" key="9">
    <source>
        <dbReference type="EMBL" id="RKD73375.1"/>
    </source>
</evidence>
<evidence type="ECO:0000256" key="2">
    <source>
        <dbReference type="ARBA" id="ARBA00022448"/>
    </source>
</evidence>
<proteinExistence type="predicted"/>
<reference evidence="9 10" key="1">
    <citation type="submission" date="2018-09" db="EMBL/GenBank/DDBJ databases">
        <title>Genomic Encyclopedia of Archaeal and Bacterial Type Strains, Phase II (KMG-II): from individual species to whole genera.</title>
        <authorList>
            <person name="Goeker M."/>
        </authorList>
    </citation>
    <scope>NUCLEOTIDE SEQUENCE [LARGE SCALE GENOMIC DNA]</scope>
    <source>
        <strain evidence="9 10">DSM 17008</strain>
    </source>
</reference>
<feature type="transmembrane region" description="Helical" evidence="7">
    <location>
        <begin position="278"/>
        <end position="301"/>
    </location>
</feature>
<keyword evidence="10" id="KW-1185">Reference proteome</keyword>
<feature type="transmembrane region" description="Helical" evidence="7">
    <location>
        <begin position="371"/>
        <end position="387"/>
    </location>
</feature>
<evidence type="ECO:0000256" key="7">
    <source>
        <dbReference type="SAM" id="Phobius"/>
    </source>
</evidence>
<dbReference type="SUPFAM" id="SSF103473">
    <property type="entry name" value="MFS general substrate transporter"/>
    <property type="match status" value="1"/>
</dbReference>
<dbReference type="InterPro" id="IPR020846">
    <property type="entry name" value="MFS_dom"/>
</dbReference>
<feature type="transmembrane region" description="Helical" evidence="7">
    <location>
        <begin position="339"/>
        <end position="359"/>
    </location>
</feature>
<dbReference type="PRINTS" id="PR01036">
    <property type="entry name" value="TCRTETB"/>
</dbReference>
<dbReference type="RefSeq" id="WP_120192873.1">
    <property type="nucleotide sequence ID" value="NZ_RAPK01000008.1"/>
</dbReference>
<dbReference type="Gene3D" id="1.20.1250.20">
    <property type="entry name" value="MFS general substrate transporter like domains"/>
    <property type="match status" value="1"/>
</dbReference>
<comment type="subcellular location">
    <subcellularLocation>
        <location evidence="1">Cell membrane</location>
        <topology evidence="1">Multi-pass membrane protein</topology>
    </subcellularLocation>
</comment>
<keyword evidence="4 7" id="KW-0812">Transmembrane</keyword>
<organism evidence="9 10">
    <name type="scientific">Sinobaca qinghaiensis</name>
    <dbReference type="NCBI Taxonomy" id="342944"/>
    <lineage>
        <taxon>Bacteria</taxon>
        <taxon>Bacillati</taxon>
        <taxon>Bacillota</taxon>
        <taxon>Bacilli</taxon>
        <taxon>Bacillales</taxon>
        <taxon>Sporolactobacillaceae</taxon>
        <taxon>Sinobaca</taxon>
    </lineage>
</organism>
<keyword evidence="2" id="KW-0813">Transport</keyword>
<evidence type="ECO:0000259" key="8">
    <source>
        <dbReference type="PROSITE" id="PS50850"/>
    </source>
</evidence>
<feature type="transmembrane region" description="Helical" evidence="7">
    <location>
        <begin position="451"/>
        <end position="476"/>
    </location>
</feature>
<dbReference type="CDD" id="cd17503">
    <property type="entry name" value="MFS_LmrB_MDR_like"/>
    <property type="match status" value="1"/>
</dbReference>
<evidence type="ECO:0000313" key="10">
    <source>
        <dbReference type="Proteomes" id="UP000285120"/>
    </source>
</evidence>
<feature type="transmembrane region" description="Helical" evidence="7">
    <location>
        <begin position="118"/>
        <end position="139"/>
    </location>
</feature>
<dbReference type="NCBIfam" id="TIGR00711">
    <property type="entry name" value="efflux_EmrB"/>
    <property type="match status" value="1"/>
</dbReference>
<protein>
    <submittedName>
        <fullName evidence="9">DHA2 family lincomycin resistance protein-like MFS transporter</fullName>
    </submittedName>
</protein>
<keyword evidence="5 7" id="KW-1133">Transmembrane helix</keyword>
<evidence type="ECO:0000256" key="1">
    <source>
        <dbReference type="ARBA" id="ARBA00004651"/>
    </source>
</evidence>
<gene>
    <name evidence="9" type="ORF">ATL39_1668</name>
</gene>
<dbReference type="PANTHER" id="PTHR42718">
    <property type="entry name" value="MAJOR FACILITATOR SUPERFAMILY MULTIDRUG TRANSPORTER MFSC"/>
    <property type="match status" value="1"/>
</dbReference>
<accession>A0A419V4E4</accession>
<dbReference type="InterPro" id="IPR011701">
    <property type="entry name" value="MFS"/>
</dbReference>
<evidence type="ECO:0000256" key="5">
    <source>
        <dbReference type="ARBA" id="ARBA00022989"/>
    </source>
</evidence>
<dbReference type="EMBL" id="RAPK01000008">
    <property type="protein sequence ID" value="RKD73375.1"/>
    <property type="molecule type" value="Genomic_DNA"/>
</dbReference>
<dbReference type="GO" id="GO:0005886">
    <property type="term" value="C:plasma membrane"/>
    <property type="evidence" value="ECO:0007669"/>
    <property type="project" value="UniProtKB-SubCell"/>
</dbReference>
<keyword evidence="6 7" id="KW-0472">Membrane</keyword>
<feature type="domain" description="Major facilitator superfamily (MFS) profile" evidence="8">
    <location>
        <begin position="23"/>
        <end position="482"/>
    </location>
</feature>
<dbReference type="Pfam" id="PF07690">
    <property type="entry name" value="MFS_1"/>
    <property type="match status" value="1"/>
</dbReference>
<feature type="transmembrane region" description="Helical" evidence="7">
    <location>
        <begin position="151"/>
        <end position="169"/>
    </location>
</feature>
<dbReference type="PROSITE" id="PS50850">
    <property type="entry name" value="MFS"/>
    <property type="match status" value="1"/>
</dbReference>
<name>A0A419V4E4_9BACL</name>
<feature type="transmembrane region" description="Helical" evidence="7">
    <location>
        <begin position="307"/>
        <end position="327"/>
    </location>
</feature>
<sequence>MDATAGKTKSAAADTSEIKKAPIMISLIIGAFIAILNETLLNVAYTDLMAQLQVSAATVQWLSTGFMLVVGILVPVSALLIQWFTTRQMFLGAMALFTAGTLLSGLAPNFPVLLAGRIIQASGTGLLLPVLMNTILVLFPPEKRGGAMGMMGLVIMFAPAIGPTLSGIIVESLNWRWLFFLILPFALFSIIFGMIYLRNVSDITKPKVDIISIVLSTIGFGGLVFGFSNAGEGESGWTDPGVYLTIAAGFAALGIFVWRQLRLKEPMLDMRAFKSPMFSLTTVLLIIMMMTMFSTMIILPLYLQGGLALTAFVAGLALLPGGLLNGAMSPIAGRLFDRYGPRALVIPGTALLVVTMWFFTNVTTDTATWQFVVYHSMLMLGISLVMMPGQTNGLNQLPRKYYPHGTAILNTLQQVAGAIGVALFIGIMTAAETGYLQSAVNPESASAQQEALTSGVQGAFTVGLIFAIIAFILSLFMKRTTAPIEID</sequence>